<gene>
    <name evidence="1" type="ORF">THAOC_16831</name>
</gene>
<dbReference type="eggNOG" id="ENOG502S496">
    <property type="taxonomic scope" value="Eukaryota"/>
</dbReference>
<comment type="caution">
    <text evidence="1">The sequence shown here is derived from an EMBL/GenBank/DDBJ whole genome shotgun (WGS) entry which is preliminary data.</text>
</comment>
<dbReference type="Proteomes" id="UP000266841">
    <property type="component" value="Unassembled WGS sequence"/>
</dbReference>
<organism evidence="1 2">
    <name type="scientific">Thalassiosira oceanica</name>
    <name type="common">Marine diatom</name>
    <dbReference type="NCBI Taxonomy" id="159749"/>
    <lineage>
        <taxon>Eukaryota</taxon>
        <taxon>Sar</taxon>
        <taxon>Stramenopiles</taxon>
        <taxon>Ochrophyta</taxon>
        <taxon>Bacillariophyta</taxon>
        <taxon>Coscinodiscophyceae</taxon>
        <taxon>Thalassiosirophycidae</taxon>
        <taxon>Thalassiosirales</taxon>
        <taxon>Thalassiosiraceae</taxon>
        <taxon>Thalassiosira</taxon>
    </lineage>
</organism>
<keyword evidence="2" id="KW-1185">Reference proteome</keyword>
<evidence type="ECO:0000313" key="2">
    <source>
        <dbReference type="Proteomes" id="UP000266841"/>
    </source>
</evidence>
<evidence type="ECO:0000313" key="1">
    <source>
        <dbReference type="EMBL" id="EJK62551.1"/>
    </source>
</evidence>
<accession>K0SNM7</accession>
<feature type="non-terminal residue" evidence="1">
    <location>
        <position position="316"/>
    </location>
</feature>
<protein>
    <submittedName>
        <fullName evidence="1">Uncharacterized protein</fullName>
    </submittedName>
</protein>
<dbReference type="AlphaFoldDB" id="K0SNM7"/>
<dbReference type="Gene3D" id="3.80.10.10">
    <property type="entry name" value="Ribonuclease Inhibitor"/>
    <property type="match status" value="1"/>
</dbReference>
<dbReference type="InterPro" id="IPR032675">
    <property type="entry name" value="LRR_dom_sf"/>
</dbReference>
<sequence length="316" mass="34847">MSSPAIDYDALEATTGIEEITADGNNQDTLRSLKKDELSALWLSPEWDEHGDYVLEGSTGELGWLGHFVKTSTRLERFGLYGSEVFKECSKQSVDKFLDDLGRCNHIKKMIFSSTNLDGIICKLGPAMKSNNITHLVVRGCYLGVPEATFLFNNLRDMISLEELYVNCEDEEEDLANLNDGAMAGCIPSLVACTSMQELKLNGLNLSTNSCDALSSVFSRMAALLELDLCGNLINDNCVVFLVRGLAECEQLQSLNLGRNTISDDGLDVLIQGLPASVNALYLRRNEVTLDRKIPLLRVKELVLWGNILSLDGPRT</sequence>
<name>K0SNM7_THAOC</name>
<reference evidence="1 2" key="1">
    <citation type="journal article" date="2012" name="Genome Biol.">
        <title>Genome and low-iron response of an oceanic diatom adapted to chronic iron limitation.</title>
        <authorList>
            <person name="Lommer M."/>
            <person name="Specht M."/>
            <person name="Roy A.S."/>
            <person name="Kraemer L."/>
            <person name="Andreson R."/>
            <person name="Gutowska M.A."/>
            <person name="Wolf J."/>
            <person name="Bergner S.V."/>
            <person name="Schilhabel M.B."/>
            <person name="Klostermeier U.C."/>
            <person name="Beiko R.G."/>
            <person name="Rosenstiel P."/>
            <person name="Hippler M."/>
            <person name="Laroche J."/>
        </authorList>
    </citation>
    <scope>NUCLEOTIDE SEQUENCE [LARGE SCALE GENOMIC DNA]</scope>
    <source>
        <strain evidence="1 2">CCMP1005</strain>
    </source>
</reference>
<dbReference type="EMBL" id="AGNL01018781">
    <property type="protein sequence ID" value="EJK62551.1"/>
    <property type="molecule type" value="Genomic_DNA"/>
</dbReference>
<dbReference type="SUPFAM" id="SSF52047">
    <property type="entry name" value="RNI-like"/>
    <property type="match status" value="1"/>
</dbReference>
<proteinExistence type="predicted"/>
<dbReference type="OrthoDB" id="1728874at2759"/>